<dbReference type="OrthoDB" id="6522604at2"/>
<organism evidence="2 3">
    <name type="scientific">Erwinia piriflorinigrans CFBP 5888</name>
    <dbReference type="NCBI Taxonomy" id="1161919"/>
    <lineage>
        <taxon>Bacteria</taxon>
        <taxon>Pseudomonadati</taxon>
        <taxon>Pseudomonadota</taxon>
        <taxon>Gammaproteobacteria</taxon>
        <taxon>Enterobacterales</taxon>
        <taxon>Erwiniaceae</taxon>
        <taxon>Erwinia</taxon>
    </lineage>
</organism>
<sequence>MEIPSFYPRNDMFFSQSEHDVFVSDLAKEPGLHRYNVNRKNLSSALIYYISGITSFEKNSSSHINANENNSLSSVLYPFPHNDACALQHAFSQSKIRKANGQNGQGVKQRVNIFFSSDLTQLTRDFLQGCSNLTRQQQTELSIQELRSASRYALPPLSVIAKKMGNGIGFLLSHITGIVSHAEDYIDRHDPFTLPMSEASILNKKSKMRKIADVEDSSISIKDKIFRKKNSHDDIQKNQQANKSFINNRMQALHDYFEVFNTELPGIEKIAATLLREALQKKFHLGIDPEKNYLMCFRTRIDSGNDVVFAEPLKTTTLTACLLTKFDTDFLEHRDEANRFCRIYEIKYIHNKSGEFDSKDAVNISPLDFVSLVCDMDIYKYAKKKMVECFSQEDRYIKKTFIQFIYDLEASDILPESAEDVLNGVGLLEGKEVRTAFFSINGYSAANAFFFENNKNDRVTLYLPNSYFKFLSFRSYFEMAAWVTNACATKENRVMIASHFSIVDRQNGFFYDGIDAWLNRINEKNFYYTRICTNLVPILSKDFFKIYFHSQKSKILSDLESRSTSGKEMIRDMWKEALDTQNIKPDRAPLSHLIKSLEYAVNADSDHKQLQEWNHIIYDEVNIIAIVIMNTAINLSSEEGYDFIDGVTRGVKLEKEIAIKPNSPALNGIYQEILKPIECSAEINDRIRAIDRFLPVKTPVVIDLYRINEVIHSVISTEILNHPYRLHYGFLPNIRDHAYLQVGCKKYKTAYISAEKILDAASRAAHNHDLEGNIKRLFCKIINTNNERVLDEAIKRLSHQMSRVKIFLNSSKAISYRNIIFVSAKRRLYSQDTDFFHTTIAGGEHLKRFMMGFTLKEDPVKRIFIMLESNPDSPAHRGNLTSNLNITILEPAIVREEYHLTSCITEVCHAARFEDYYLPGDTRAVKREFNIALDNGIVTNNKFFQDFTAEIFNYLGTPKILSEESSLAVIKKTPMLMANLMMNNADTFIVLVKYLASMQVNQGMQGDINKYDDHDSNHDMLGLLFFASM</sequence>
<name>V5Z4X4_9GAMM</name>
<dbReference type="STRING" id="1161919.EPIR_0684"/>
<keyword evidence="3" id="KW-1185">Reference proteome</keyword>
<evidence type="ECO:0000313" key="2">
    <source>
        <dbReference type="EMBL" id="CCG86049.1"/>
    </source>
</evidence>
<dbReference type="EMBL" id="CAHS01000006">
    <property type="protein sequence ID" value="CCG86049.1"/>
    <property type="molecule type" value="Genomic_DNA"/>
</dbReference>
<evidence type="ECO:0000313" key="3">
    <source>
        <dbReference type="Proteomes" id="UP000018217"/>
    </source>
</evidence>
<dbReference type="Proteomes" id="UP000018217">
    <property type="component" value="Unassembled WGS sequence"/>
</dbReference>
<dbReference type="Pfam" id="PF20178">
    <property type="entry name" value="ToxA_N"/>
    <property type="match status" value="1"/>
</dbReference>
<feature type="domain" description="Dermonecrotic toxin N-terminal" evidence="1">
    <location>
        <begin position="263"/>
        <end position="501"/>
    </location>
</feature>
<reference evidence="2 3" key="1">
    <citation type="journal article" date="2013" name="Syst. Appl. Microbiol.">
        <title>Phylogenetic position and virulence apparatus of the pear flower necrosis pathogen Erwinia piriflorinigrans CFBP 5888T as assessed by comparative genomics.</title>
        <authorList>
            <person name="Smits T.H."/>
            <person name="Rezzonico F."/>
            <person name="Lopez M.M."/>
            <person name="Blom J."/>
            <person name="Goesmann A."/>
            <person name="Frey J.E."/>
            <person name="Duffy B."/>
        </authorList>
    </citation>
    <scope>NUCLEOTIDE SEQUENCE [LARGE SCALE GENOMIC DNA]</scope>
    <source>
        <strain evidence="3">CFBP5888</strain>
    </source>
</reference>
<accession>V5Z4X4</accession>
<gene>
    <name evidence="2" type="primary">toxA</name>
    <name evidence="2" type="ORF">EPIR_0684</name>
</gene>
<proteinExistence type="predicted"/>
<dbReference type="AlphaFoldDB" id="V5Z4X4"/>
<dbReference type="RefSeq" id="WP_023653881.1">
    <property type="nucleotide sequence ID" value="NZ_CAHS01000006.1"/>
</dbReference>
<evidence type="ECO:0000259" key="1">
    <source>
        <dbReference type="Pfam" id="PF20178"/>
    </source>
</evidence>
<comment type="caution">
    <text evidence="2">The sequence shown here is derived from an EMBL/GenBank/DDBJ whole genome shotgun (WGS) entry which is preliminary data.</text>
</comment>
<dbReference type="InterPro" id="IPR046673">
    <property type="entry name" value="ToxA_N"/>
</dbReference>
<protein>
    <submittedName>
        <fullName evidence="2">Dermonecrotic toxin DNT</fullName>
    </submittedName>
</protein>